<dbReference type="InterPro" id="IPR005135">
    <property type="entry name" value="Endo/exonuclease/phosphatase"/>
</dbReference>
<dbReference type="STRING" id="70667.A0A183SEB2"/>
<evidence type="ECO:0000313" key="4">
    <source>
        <dbReference type="WBParaSite" id="SSLN_0000264701-mRNA-1"/>
    </source>
</evidence>
<dbReference type="GO" id="GO:0031012">
    <property type="term" value="C:extracellular matrix"/>
    <property type="evidence" value="ECO:0007669"/>
    <property type="project" value="TreeGrafter"/>
</dbReference>
<dbReference type="Pfam" id="PF03372">
    <property type="entry name" value="Exo_endo_phos"/>
    <property type="match status" value="1"/>
</dbReference>
<dbReference type="SUPFAM" id="SSF56219">
    <property type="entry name" value="DNase I-like"/>
    <property type="match status" value="1"/>
</dbReference>
<evidence type="ECO:0000313" key="2">
    <source>
        <dbReference type="EMBL" id="VDL88945.1"/>
    </source>
</evidence>
<dbReference type="OrthoDB" id="6282636at2759"/>
<evidence type="ECO:0000259" key="1">
    <source>
        <dbReference type="Pfam" id="PF03372"/>
    </source>
</evidence>
<dbReference type="Proteomes" id="UP000275846">
    <property type="component" value="Unassembled WGS sequence"/>
</dbReference>
<evidence type="ECO:0000313" key="3">
    <source>
        <dbReference type="Proteomes" id="UP000275846"/>
    </source>
</evidence>
<dbReference type="InterPro" id="IPR036691">
    <property type="entry name" value="Endo/exonu/phosph_ase_sf"/>
</dbReference>
<dbReference type="EMBL" id="UYSU01032284">
    <property type="protein sequence ID" value="VDL88945.1"/>
    <property type="molecule type" value="Genomic_DNA"/>
</dbReference>
<dbReference type="AlphaFoldDB" id="A0A183SEB2"/>
<gene>
    <name evidence="2" type="ORF">SSLN_LOCUS2560</name>
</gene>
<dbReference type="WBParaSite" id="SSLN_0000264701-mRNA-1">
    <property type="protein sequence ID" value="SSLN_0000264701-mRNA-1"/>
    <property type="gene ID" value="SSLN_0000264701"/>
</dbReference>
<proteinExistence type="predicted"/>
<accession>A0A183SEB2</accession>
<organism evidence="4">
    <name type="scientific">Schistocephalus solidus</name>
    <name type="common">Tapeworm</name>
    <dbReference type="NCBI Taxonomy" id="70667"/>
    <lineage>
        <taxon>Eukaryota</taxon>
        <taxon>Metazoa</taxon>
        <taxon>Spiralia</taxon>
        <taxon>Lophotrochozoa</taxon>
        <taxon>Platyhelminthes</taxon>
        <taxon>Cestoda</taxon>
        <taxon>Eucestoda</taxon>
        <taxon>Diphyllobothriidea</taxon>
        <taxon>Diphyllobothriidae</taxon>
        <taxon>Schistocephalus</taxon>
    </lineage>
</organism>
<dbReference type="GO" id="GO:0003824">
    <property type="term" value="F:catalytic activity"/>
    <property type="evidence" value="ECO:0007669"/>
    <property type="project" value="InterPro"/>
</dbReference>
<dbReference type="PANTHER" id="PTHR33395:SF22">
    <property type="entry name" value="REVERSE TRANSCRIPTASE DOMAIN-CONTAINING PROTEIN"/>
    <property type="match status" value="1"/>
</dbReference>
<protein>
    <submittedName>
        <fullName evidence="4">Endo/exonuclease/phosphatase domain-containing protein</fullName>
    </submittedName>
</protein>
<dbReference type="GO" id="GO:0007508">
    <property type="term" value="P:larval heart development"/>
    <property type="evidence" value="ECO:0007669"/>
    <property type="project" value="TreeGrafter"/>
</dbReference>
<name>A0A183SEB2_SCHSO</name>
<sequence length="339" mass="39072">MNNIWFELCGFGLKFTSLHMCEVWTYGGFSGYAYIRNDRHKGRGGGSCIYVRQPLSFFLLDCRQFTAVEESCWLRVVLKDNYSLLVGSVYRPPNTSEDYDLCLSLAFHAAADLNLKYCLIAGDFNLPEVHWFPTSGPTKFEDLLEAIDIGMWDQVVDFPTRGSSILHLIFCRGCQTLSVLPSDPLGNSDHTIVISTLELEAAEKFSEKYSFFRDFRSANMRELLTHLNSNDWTNFFVCSDMNVCTDTFYKVVGPLISRFVPRKKIINVKDEVYLPLSFRRRLRRLSRRFHLKNDTSVLPLIQQIFKEAKRLSDEKRQADEVNFAENPSFNVAKLFSCTV</sequence>
<dbReference type="GO" id="GO:0061343">
    <property type="term" value="P:cell adhesion involved in heart morphogenesis"/>
    <property type="evidence" value="ECO:0007669"/>
    <property type="project" value="TreeGrafter"/>
</dbReference>
<keyword evidence="3" id="KW-1185">Reference proteome</keyword>
<feature type="domain" description="Endonuclease/exonuclease/phosphatase" evidence="1">
    <location>
        <begin position="32"/>
        <end position="190"/>
    </location>
</feature>
<dbReference type="PANTHER" id="PTHR33395">
    <property type="entry name" value="TRANSCRIPTASE, PUTATIVE-RELATED-RELATED"/>
    <property type="match status" value="1"/>
</dbReference>
<reference evidence="2 3" key="2">
    <citation type="submission" date="2018-11" db="EMBL/GenBank/DDBJ databases">
        <authorList>
            <consortium name="Pathogen Informatics"/>
        </authorList>
    </citation>
    <scope>NUCLEOTIDE SEQUENCE [LARGE SCALE GENOMIC DNA]</scope>
    <source>
        <strain evidence="2 3">NST_G2</strain>
    </source>
</reference>
<reference evidence="4" key="1">
    <citation type="submission" date="2016-06" db="UniProtKB">
        <authorList>
            <consortium name="WormBaseParasite"/>
        </authorList>
    </citation>
    <scope>IDENTIFICATION</scope>
</reference>
<dbReference type="Gene3D" id="3.60.10.10">
    <property type="entry name" value="Endonuclease/exonuclease/phosphatase"/>
    <property type="match status" value="1"/>
</dbReference>